<reference evidence="4" key="1">
    <citation type="journal article" date="2024" name="Algal Res.">
        <title>Biochemical, toxicological and genomic investigation of a high-biomass producing Limnothrix strain isolated from Italian shallow drinking water reservoir.</title>
        <authorList>
            <person name="Simonazzi M."/>
            <person name="Shishido T.K."/>
            <person name="Delbaje E."/>
            <person name="Wahlsten M."/>
            <person name="Fewer D.P."/>
            <person name="Sivonen K."/>
            <person name="Pezzolesi L."/>
            <person name="Pistocchi R."/>
        </authorList>
    </citation>
    <scope>NUCLEOTIDE SEQUENCE [LARGE SCALE GENOMIC DNA]</scope>
    <source>
        <strain evidence="4">LRLZ20PSL1</strain>
    </source>
</reference>
<dbReference type="PANTHER" id="PTHR43405:SF1">
    <property type="entry name" value="GLYCOSYL HYDROLASE DIGH"/>
    <property type="match status" value="1"/>
</dbReference>
<evidence type="ECO:0000313" key="3">
    <source>
        <dbReference type="EMBL" id="MFG3819551.1"/>
    </source>
</evidence>
<dbReference type="Pfam" id="PF02638">
    <property type="entry name" value="GHL10"/>
    <property type="match status" value="1"/>
</dbReference>
<name>A0ABW7CEL0_9CYAN</name>
<dbReference type="Gene3D" id="3.20.20.80">
    <property type="entry name" value="Glycosidases"/>
    <property type="match status" value="1"/>
</dbReference>
<gene>
    <name evidence="3" type="ORF">VPK24_18045</name>
</gene>
<dbReference type="EMBL" id="JAZAQF010000094">
    <property type="protein sequence ID" value="MFG3819551.1"/>
    <property type="molecule type" value="Genomic_DNA"/>
</dbReference>
<dbReference type="InterPro" id="IPR017853">
    <property type="entry name" value="GH"/>
</dbReference>
<evidence type="ECO:0000256" key="1">
    <source>
        <dbReference type="ARBA" id="ARBA00022729"/>
    </source>
</evidence>
<evidence type="ECO:0000313" key="4">
    <source>
        <dbReference type="Proteomes" id="UP001604335"/>
    </source>
</evidence>
<proteinExistence type="predicted"/>
<protein>
    <submittedName>
        <fullName evidence="3">Family 10 glycosylhydrolase</fullName>
    </submittedName>
</protein>
<dbReference type="InterPro" id="IPR003790">
    <property type="entry name" value="GHL10"/>
</dbReference>
<sequence>MATFADITNHWAQAFIAALSDRGLISGFPDGSFQPDRPLTRAQFAALLVRSVDRPPMRSPRSFRDVAANHWARAAIQQAWERGLLSGYPDGSFRPDATIVRADVLVALVNGLGLTGGETLDLSRFFDDTGAIATYARQPVQRALHRRLVANFPNLRQLRPSQASSRAEVATMLYQALVADRDFPAINSPYLVEPGEPPPQLVNLSHRRELRAAWIASVWNVNWPSKAGLSSAQQQAELVTLLDRAAAARLNAIFLQIRPEGDALYDSSIEPWSRWLTGTQGRAPNPYYDPLAFAIEQCRQRNLELHAWFNPYRARTSLNAPIGTGNHVEAVYPNAVYTYGTQRWMDPGLPEVQNRAVDVVLDVVRRYDIDGIHLDDYFYPYPVEGQEFPDRQTYWSWGGGKTLADWRRDNVNKLVKRLSEQIRSVKPWVKFGISPFGIYRPGEPAGIVGLDQYDRLFADPKWWLKAGWLDYVAPQLYWRIDQTAQSYRTLLNWWVQIANGAHVYPGNNLDKLGSSSAWSVAEFEQQITLTRELAAQRALGNAFYNIEPIAENRQGFADQLRQELYAQPALPPVLRATGNPPSPPTGVRVNGGELAWTGGGEGLRGWALYRQQGNSWTLDRLLAAGARSLALGAGTYALCAVDRSARESQGVVVTLR</sequence>
<feature type="domain" description="SLH" evidence="2">
    <location>
        <begin position="63"/>
        <end position="122"/>
    </location>
</feature>
<dbReference type="SUPFAM" id="SSF51445">
    <property type="entry name" value="(Trans)glycosidases"/>
    <property type="match status" value="1"/>
</dbReference>
<dbReference type="PROSITE" id="PS51272">
    <property type="entry name" value="SLH"/>
    <property type="match status" value="3"/>
</dbReference>
<evidence type="ECO:0000259" key="2">
    <source>
        <dbReference type="PROSITE" id="PS51272"/>
    </source>
</evidence>
<comment type="caution">
    <text evidence="3">The sequence shown here is derived from an EMBL/GenBank/DDBJ whole genome shotgun (WGS) entry which is preliminary data.</text>
</comment>
<feature type="domain" description="SLH" evidence="2">
    <location>
        <begin position="123"/>
        <end position="187"/>
    </location>
</feature>
<organism evidence="3 4">
    <name type="scientific">Limnothrix redekei LRLZ20PSL1</name>
    <dbReference type="NCBI Taxonomy" id="3112953"/>
    <lineage>
        <taxon>Bacteria</taxon>
        <taxon>Bacillati</taxon>
        <taxon>Cyanobacteriota</taxon>
        <taxon>Cyanophyceae</taxon>
        <taxon>Pseudanabaenales</taxon>
        <taxon>Pseudanabaenaceae</taxon>
        <taxon>Limnothrix</taxon>
    </lineage>
</organism>
<dbReference type="Proteomes" id="UP001604335">
    <property type="component" value="Unassembled WGS sequence"/>
</dbReference>
<feature type="domain" description="SLH" evidence="2">
    <location>
        <begin position="1"/>
        <end position="62"/>
    </location>
</feature>
<dbReference type="Pfam" id="PF00395">
    <property type="entry name" value="SLH"/>
    <property type="match status" value="2"/>
</dbReference>
<accession>A0ABW7CEL0</accession>
<dbReference type="PANTHER" id="PTHR43405">
    <property type="entry name" value="GLYCOSYL HYDROLASE DIGH"/>
    <property type="match status" value="1"/>
</dbReference>
<keyword evidence="4" id="KW-1185">Reference proteome</keyword>
<dbReference type="InterPro" id="IPR052177">
    <property type="entry name" value="Divisome_Glycosyl_Hydrolase"/>
</dbReference>
<dbReference type="RefSeq" id="WP_393015516.1">
    <property type="nucleotide sequence ID" value="NZ_JAZAQF010000094.1"/>
</dbReference>
<keyword evidence="1" id="KW-0732">Signal</keyword>
<dbReference type="InterPro" id="IPR001119">
    <property type="entry name" value="SLH_dom"/>
</dbReference>